<name>A0A930H5B5_9FIRM</name>
<sequence>MMNEKDVIKSIATNLSEKRSAAALNNYEVLYNNINYVNKLLDNFINNIIHLEKDIENKIKISDNVNDEFKTNASSKFYFRDIIPRILLNDIEVLKKFSLISKGDDITGIDVKNVHFLKKEFIDYSEFVTITRQTLDSLVSDAYQMILLDEKEMNFHVLTSLKSFELYATKSIRQSLFNEEITHALDEFDNLNYNQRVRGVESNITKCSKKTFGEKLDFIFGEIGLISDTNFIDELKNLFKFSSEFTHIGYISTFFSSAEQTDIVFGSNLGPYLLSTENFNELKYEIIETMIKFLVTVYMASISKTLERIFCTKYSEKIIEEIEEYIKDLMGYVNTRNNEYYFFIRKGLIQSDQTIELPCMCGRINNWKSPHDLSDVYCKSCGSKFNLIEVEGNPGYIMTSSGPAKVIGSDVPDLAEMSFEERKELFEEWEKIMSDTSADNKLKGN</sequence>
<dbReference type="RefSeq" id="WP_269754030.1">
    <property type="nucleotide sequence ID" value="NZ_CP101409.1"/>
</dbReference>
<organism evidence="1 2">
    <name type="scientific">Parvimonas micra</name>
    <dbReference type="NCBI Taxonomy" id="33033"/>
    <lineage>
        <taxon>Bacteria</taxon>
        <taxon>Bacillati</taxon>
        <taxon>Bacillota</taxon>
        <taxon>Tissierellia</taxon>
        <taxon>Tissierellales</taxon>
        <taxon>Peptoniphilaceae</taxon>
        <taxon>Parvimonas</taxon>
    </lineage>
</organism>
<accession>A0A930H5B5</accession>
<protein>
    <submittedName>
        <fullName evidence="1">Uncharacterized protein</fullName>
    </submittedName>
</protein>
<dbReference type="Proteomes" id="UP000758611">
    <property type="component" value="Unassembled WGS sequence"/>
</dbReference>
<evidence type="ECO:0000313" key="1">
    <source>
        <dbReference type="EMBL" id="MBF1307149.1"/>
    </source>
</evidence>
<gene>
    <name evidence="1" type="ORF">HXM94_05170</name>
</gene>
<comment type="caution">
    <text evidence="1">The sequence shown here is derived from an EMBL/GenBank/DDBJ whole genome shotgun (WGS) entry which is preliminary data.</text>
</comment>
<evidence type="ECO:0000313" key="2">
    <source>
        <dbReference type="Proteomes" id="UP000758611"/>
    </source>
</evidence>
<proteinExistence type="predicted"/>
<dbReference type="EMBL" id="JABZRE010000017">
    <property type="protein sequence ID" value="MBF1307149.1"/>
    <property type="molecule type" value="Genomic_DNA"/>
</dbReference>
<reference evidence="1" key="1">
    <citation type="submission" date="2020-04" db="EMBL/GenBank/DDBJ databases">
        <title>Deep metagenomics examines the oral microbiome during advanced dental caries in children, revealing novel taxa and co-occurrences with host molecules.</title>
        <authorList>
            <person name="Baker J.L."/>
            <person name="Morton J.T."/>
            <person name="Dinis M."/>
            <person name="Alvarez R."/>
            <person name="Tran N.C."/>
            <person name="Knight R."/>
            <person name="Edlund A."/>
        </authorList>
    </citation>
    <scope>NUCLEOTIDE SEQUENCE</scope>
    <source>
        <strain evidence="1">JCVI_23_bin.11</strain>
    </source>
</reference>
<dbReference type="AlphaFoldDB" id="A0A930H5B5"/>